<name>A0A919E8W1_9PROT</name>
<feature type="compositionally biased region" description="Polar residues" evidence="7">
    <location>
        <begin position="571"/>
        <end position="590"/>
    </location>
</feature>
<evidence type="ECO:0000256" key="6">
    <source>
        <dbReference type="ARBA" id="ARBA00023136"/>
    </source>
</evidence>
<feature type="region of interest" description="Disordered" evidence="7">
    <location>
        <begin position="570"/>
        <end position="594"/>
    </location>
</feature>
<keyword evidence="5 8" id="KW-1133">Transmembrane helix</keyword>
<dbReference type="Proteomes" id="UP000630923">
    <property type="component" value="Unassembled WGS sequence"/>
</dbReference>
<dbReference type="Gene3D" id="1.20.1560.10">
    <property type="entry name" value="ABC transporter type 1, transmembrane domain"/>
    <property type="match status" value="1"/>
</dbReference>
<keyword evidence="4 11" id="KW-0067">ATP-binding</keyword>
<evidence type="ECO:0000256" key="7">
    <source>
        <dbReference type="SAM" id="MobiDB-lite"/>
    </source>
</evidence>
<dbReference type="Gene3D" id="3.40.50.300">
    <property type="entry name" value="P-loop containing nucleotide triphosphate hydrolases"/>
    <property type="match status" value="1"/>
</dbReference>
<dbReference type="NCBIfam" id="TIGR01842">
    <property type="entry name" value="type_I_sec_PrtD"/>
    <property type="match status" value="1"/>
</dbReference>
<feature type="transmembrane region" description="Helical" evidence="8">
    <location>
        <begin position="32"/>
        <end position="57"/>
    </location>
</feature>
<evidence type="ECO:0000256" key="2">
    <source>
        <dbReference type="ARBA" id="ARBA00022692"/>
    </source>
</evidence>
<feature type="domain" description="ABC transmembrane type-1" evidence="10">
    <location>
        <begin position="34"/>
        <end position="309"/>
    </location>
</feature>
<feature type="domain" description="ABC transporter" evidence="9">
    <location>
        <begin position="340"/>
        <end position="576"/>
    </location>
</feature>
<evidence type="ECO:0000256" key="5">
    <source>
        <dbReference type="ARBA" id="ARBA00022989"/>
    </source>
</evidence>
<feature type="region of interest" description="Disordered" evidence="7">
    <location>
        <begin position="612"/>
        <end position="657"/>
    </location>
</feature>
<keyword evidence="12" id="KW-1185">Reference proteome</keyword>
<dbReference type="PROSITE" id="PS50893">
    <property type="entry name" value="ABC_TRANSPORTER_2"/>
    <property type="match status" value="1"/>
</dbReference>
<proteinExistence type="predicted"/>
<evidence type="ECO:0000256" key="1">
    <source>
        <dbReference type="ARBA" id="ARBA00004651"/>
    </source>
</evidence>
<dbReference type="PANTHER" id="PTHR43394:SF1">
    <property type="entry name" value="ATP-BINDING CASSETTE SUB-FAMILY B MEMBER 10, MITOCHONDRIAL"/>
    <property type="match status" value="1"/>
</dbReference>
<dbReference type="SMART" id="SM00382">
    <property type="entry name" value="AAA"/>
    <property type="match status" value="1"/>
</dbReference>
<dbReference type="InterPro" id="IPR003593">
    <property type="entry name" value="AAA+_ATPase"/>
</dbReference>
<dbReference type="Pfam" id="PF00005">
    <property type="entry name" value="ABC_tran"/>
    <property type="match status" value="1"/>
</dbReference>
<dbReference type="InterPro" id="IPR011527">
    <property type="entry name" value="ABC1_TM_dom"/>
</dbReference>
<dbReference type="RefSeq" id="WP_191252613.1">
    <property type="nucleotide sequence ID" value="NZ_BNCI01000002.1"/>
</dbReference>
<dbReference type="InterPro" id="IPR039421">
    <property type="entry name" value="Type_1_exporter"/>
</dbReference>
<evidence type="ECO:0000256" key="4">
    <source>
        <dbReference type="ARBA" id="ARBA00022840"/>
    </source>
</evidence>
<reference evidence="11" key="1">
    <citation type="journal article" date="2014" name="Int. J. Syst. Evol. Microbiol.">
        <title>Complete genome sequence of Corynebacterium casei LMG S-19264T (=DSM 44701T), isolated from a smear-ripened cheese.</title>
        <authorList>
            <consortium name="US DOE Joint Genome Institute (JGI-PGF)"/>
            <person name="Walter F."/>
            <person name="Albersmeier A."/>
            <person name="Kalinowski J."/>
            <person name="Ruckert C."/>
        </authorList>
    </citation>
    <scope>NUCLEOTIDE SEQUENCE</scope>
    <source>
        <strain evidence="11">KCTC 42590</strain>
    </source>
</reference>
<organism evidence="11 12">
    <name type="scientific">Kordiimonas sediminis</name>
    <dbReference type="NCBI Taxonomy" id="1735581"/>
    <lineage>
        <taxon>Bacteria</taxon>
        <taxon>Pseudomonadati</taxon>
        <taxon>Pseudomonadota</taxon>
        <taxon>Alphaproteobacteria</taxon>
        <taxon>Kordiimonadales</taxon>
        <taxon>Kordiimonadaceae</taxon>
        <taxon>Kordiimonas</taxon>
    </lineage>
</organism>
<keyword evidence="6 8" id="KW-0472">Membrane</keyword>
<feature type="transmembrane region" description="Helical" evidence="8">
    <location>
        <begin position="256"/>
        <end position="275"/>
    </location>
</feature>
<feature type="transmembrane region" description="Helical" evidence="8">
    <location>
        <begin position="153"/>
        <end position="183"/>
    </location>
</feature>
<evidence type="ECO:0000259" key="9">
    <source>
        <dbReference type="PROSITE" id="PS50893"/>
    </source>
</evidence>
<dbReference type="GO" id="GO:0030256">
    <property type="term" value="C:type I protein secretion system complex"/>
    <property type="evidence" value="ECO:0007669"/>
    <property type="project" value="InterPro"/>
</dbReference>
<dbReference type="AlphaFoldDB" id="A0A919E8W1"/>
<dbReference type="GO" id="GO:0015421">
    <property type="term" value="F:ABC-type oligopeptide transporter activity"/>
    <property type="evidence" value="ECO:0007669"/>
    <property type="project" value="TreeGrafter"/>
</dbReference>
<dbReference type="InterPro" id="IPR003439">
    <property type="entry name" value="ABC_transporter-like_ATP-bd"/>
</dbReference>
<dbReference type="InterPro" id="IPR017871">
    <property type="entry name" value="ABC_transporter-like_CS"/>
</dbReference>
<evidence type="ECO:0000259" key="10">
    <source>
        <dbReference type="PROSITE" id="PS50929"/>
    </source>
</evidence>
<dbReference type="GO" id="GO:0016887">
    <property type="term" value="F:ATP hydrolysis activity"/>
    <property type="evidence" value="ECO:0007669"/>
    <property type="project" value="InterPro"/>
</dbReference>
<dbReference type="PROSITE" id="PS50929">
    <property type="entry name" value="ABC_TM1F"/>
    <property type="match status" value="1"/>
</dbReference>
<dbReference type="InterPro" id="IPR027417">
    <property type="entry name" value="P-loop_NTPase"/>
</dbReference>
<sequence>MKDLLETKAVTQAIEEQTSPFETVTAACKKSVMLAGFFSMILNILQLTIPLYMMTLLDRVIRSGNKDTLYLLTIIAVVALLTSGVLDVMRAHILNRAASWMESRLGVELFPHVALALHDGEPVKAQGLEDLWRLRSFMSSPGIIAMFDVPWMVFYLIILFMLAVPIGVLALIGVAVLIFLAFYNESSVRNVLGSAQSVAETSRDFVRSVQRSSDEIVAMGMMNNVMGRWFGTNIKALRNQYISSAKAATNLAGFKFFRMFLQICVLFTGAMLVLAGDMSAGTIIGASIIMSRALAPAEQAITAWKQAMSAVSSYKRLQSMLPEHREKEITARCPVIPAALKVDEVSYAFPGTQADFLKGISFEASAGEILGLIGPSASGKSTLAKLLVGAHAPSSGFVTLGDFEMSHFTREEVGSFIGYLPQSSRFLPGSIYENLSRFSDMEIEEVIDAATRIGAHEFIMELPEGYDTQIGGDSGHPLSGGQLQKLAIARAICGKPGLLIMDEPNLNLDNETETLLFQLLEDEKARGATVIVVSHQRSMIEKTDKLVLLVRGRLSQFGTKIQVMRKLYGTSRRQPGARTTGSAGVSQRSTGGAAKLTARAISEGKNFARTMERTSAASVTREKGEAVPSDISVAADHMEQKEKSSAPPPASSDKKEH</sequence>
<dbReference type="PROSITE" id="PS00211">
    <property type="entry name" value="ABC_TRANSPORTER_1"/>
    <property type="match status" value="1"/>
</dbReference>
<dbReference type="GO" id="GO:0005524">
    <property type="term" value="F:ATP binding"/>
    <property type="evidence" value="ECO:0007669"/>
    <property type="project" value="UniProtKB-KW"/>
</dbReference>
<dbReference type="PANTHER" id="PTHR43394">
    <property type="entry name" value="ATP-DEPENDENT PERMEASE MDL1, MITOCHONDRIAL"/>
    <property type="match status" value="1"/>
</dbReference>
<evidence type="ECO:0000256" key="8">
    <source>
        <dbReference type="SAM" id="Phobius"/>
    </source>
</evidence>
<comment type="subcellular location">
    <subcellularLocation>
        <location evidence="1">Cell membrane</location>
        <topology evidence="1">Multi-pass membrane protein</topology>
    </subcellularLocation>
</comment>
<dbReference type="SUPFAM" id="SSF90123">
    <property type="entry name" value="ABC transporter transmembrane region"/>
    <property type="match status" value="1"/>
</dbReference>
<accession>A0A919E8W1</accession>
<dbReference type="GO" id="GO:0030253">
    <property type="term" value="P:protein secretion by the type I secretion system"/>
    <property type="evidence" value="ECO:0007669"/>
    <property type="project" value="InterPro"/>
</dbReference>
<evidence type="ECO:0000313" key="11">
    <source>
        <dbReference type="EMBL" id="GHF25555.1"/>
    </source>
</evidence>
<keyword evidence="2 8" id="KW-0812">Transmembrane</keyword>
<dbReference type="GO" id="GO:0005886">
    <property type="term" value="C:plasma membrane"/>
    <property type="evidence" value="ECO:0007669"/>
    <property type="project" value="UniProtKB-SubCell"/>
</dbReference>
<keyword evidence="3" id="KW-0547">Nucleotide-binding</keyword>
<feature type="transmembrane region" description="Helical" evidence="8">
    <location>
        <begin position="69"/>
        <end position="86"/>
    </location>
</feature>
<reference evidence="11" key="2">
    <citation type="submission" date="2020-09" db="EMBL/GenBank/DDBJ databases">
        <authorList>
            <person name="Sun Q."/>
            <person name="Kim S."/>
        </authorList>
    </citation>
    <scope>NUCLEOTIDE SEQUENCE</scope>
    <source>
        <strain evidence="11">KCTC 42590</strain>
    </source>
</reference>
<dbReference type="InterPro" id="IPR010128">
    <property type="entry name" value="ATPase_T1SS_PrtD-like"/>
</dbReference>
<comment type="caution">
    <text evidence="11">The sequence shown here is derived from an EMBL/GenBank/DDBJ whole genome shotgun (WGS) entry which is preliminary data.</text>
</comment>
<dbReference type="EMBL" id="BNCI01000002">
    <property type="protein sequence ID" value="GHF25555.1"/>
    <property type="molecule type" value="Genomic_DNA"/>
</dbReference>
<dbReference type="InterPro" id="IPR036640">
    <property type="entry name" value="ABC1_TM_sf"/>
</dbReference>
<evidence type="ECO:0000313" key="12">
    <source>
        <dbReference type="Proteomes" id="UP000630923"/>
    </source>
</evidence>
<protein>
    <submittedName>
        <fullName evidence="11">ABC transporter ATP-binding protein</fullName>
    </submittedName>
</protein>
<evidence type="ECO:0000256" key="3">
    <source>
        <dbReference type="ARBA" id="ARBA00022741"/>
    </source>
</evidence>
<dbReference type="SUPFAM" id="SSF52540">
    <property type="entry name" value="P-loop containing nucleoside triphosphate hydrolases"/>
    <property type="match status" value="1"/>
</dbReference>
<gene>
    <name evidence="11" type="primary">tliD</name>
    <name evidence="11" type="ORF">GCM10017044_20460</name>
</gene>